<gene>
    <name evidence="2" type="ORF">B0I31_103312</name>
</gene>
<dbReference type="InterPro" id="IPR010093">
    <property type="entry name" value="SinI_DNA-bd"/>
</dbReference>
<dbReference type="Proteomes" id="UP000241118">
    <property type="component" value="Unassembled WGS sequence"/>
</dbReference>
<name>A0A2P8IDL1_SACCR</name>
<protein>
    <submittedName>
        <fullName evidence="2">Excisionase family DNA binding protein</fullName>
    </submittedName>
</protein>
<dbReference type="Pfam" id="PF12728">
    <property type="entry name" value="HTH_17"/>
    <property type="match status" value="1"/>
</dbReference>
<evidence type="ECO:0000259" key="1">
    <source>
        <dbReference type="Pfam" id="PF12728"/>
    </source>
</evidence>
<accession>A0A2P8IDL1</accession>
<dbReference type="Gene3D" id="1.10.10.60">
    <property type="entry name" value="Homeodomain-like"/>
    <property type="match status" value="1"/>
</dbReference>
<dbReference type="RefSeq" id="WP_106615404.1">
    <property type="nucleotide sequence ID" value="NZ_PYAX01000003.1"/>
</dbReference>
<evidence type="ECO:0000313" key="2">
    <source>
        <dbReference type="EMBL" id="PSL56559.1"/>
    </source>
</evidence>
<dbReference type="GO" id="GO:0003677">
    <property type="term" value="F:DNA binding"/>
    <property type="evidence" value="ECO:0007669"/>
    <property type="project" value="InterPro"/>
</dbReference>
<reference evidence="2 3" key="1">
    <citation type="submission" date="2018-03" db="EMBL/GenBank/DDBJ databases">
        <title>Genomic Encyclopedia of Type Strains, Phase III (KMG-III): the genomes of soil and plant-associated and newly described type strains.</title>
        <authorList>
            <person name="Whitman W."/>
        </authorList>
    </citation>
    <scope>NUCLEOTIDE SEQUENCE [LARGE SCALE GENOMIC DNA]</scope>
    <source>
        <strain evidence="2 3">CGMCC 4.7097</strain>
    </source>
</reference>
<evidence type="ECO:0000313" key="3">
    <source>
        <dbReference type="Proteomes" id="UP000241118"/>
    </source>
</evidence>
<dbReference type="NCBIfam" id="TIGR01764">
    <property type="entry name" value="excise"/>
    <property type="match status" value="1"/>
</dbReference>
<feature type="domain" description="Helix-turn-helix" evidence="1">
    <location>
        <begin position="82"/>
        <end position="124"/>
    </location>
</feature>
<dbReference type="OrthoDB" id="26212at2"/>
<dbReference type="AlphaFoldDB" id="A0A2P8IDL1"/>
<comment type="caution">
    <text evidence="2">The sequence shown here is derived from an EMBL/GenBank/DDBJ whole genome shotgun (WGS) entry which is preliminary data.</text>
</comment>
<keyword evidence="3" id="KW-1185">Reference proteome</keyword>
<sequence length="147" mass="15860">MAVSTVVTTADRDVVLADERDQQQAQALMTRLPPRGARFTALTGGQGEAVPVPDELSAIIAQVVHAVAQGHVVTVSAMPEELTTTAAAQLLGISRPTLMRKINAGEIPSHKVGSHTRLRTADVLQERHARRQRQLAAFNELRALEDD</sequence>
<dbReference type="InterPro" id="IPR041657">
    <property type="entry name" value="HTH_17"/>
</dbReference>
<dbReference type="EMBL" id="PYAX01000003">
    <property type="protein sequence ID" value="PSL56559.1"/>
    <property type="molecule type" value="Genomic_DNA"/>
</dbReference>
<proteinExistence type="predicted"/>
<organism evidence="2 3">
    <name type="scientific">Saccharothrix carnea</name>
    <dbReference type="NCBI Taxonomy" id="1280637"/>
    <lineage>
        <taxon>Bacteria</taxon>
        <taxon>Bacillati</taxon>
        <taxon>Actinomycetota</taxon>
        <taxon>Actinomycetes</taxon>
        <taxon>Pseudonocardiales</taxon>
        <taxon>Pseudonocardiaceae</taxon>
        <taxon>Saccharothrix</taxon>
    </lineage>
</organism>